<dbReference type="SUPFAM" id="SSF54523">
    <property type="entry name" value="Pili subunits"/>
    <property type="match status" value="1"/>
</dbReference>
<evidence type="ECO:0000256" key="2">
    <source>
        <dbReference type="ARBA" id="ARBA00023287"/>
    </source>
</evidence>
<proteinExistence type="predicted"/>
<dbReference type="GO" id="GO:0009986">
    <property type="term" value="C:cell surface"/>
    <property type="evidence" value="ECO:0007669"/>
    <property type="project" value="UniProtKB-SubCell"/>
</dbReference>
<dbReference type="GO" id="GO:0030420">
    <property type="term" value="P:establishment of competence for transformation"/>
    <property type="evidence" value="ECO:0007669"/>
    <property type="project" value="UniProtKB-KW"/>
</dbReference>
<accession>A0A1R0Y2C7</accession>
<dbReference type="Proteomes" id="UP000187439">
    <property type="component" value="Unassembled WGS sequence"/>
</dbReference>
<comment type="subcellular location">
    <subcellularLocation>
        <location evidence="1">Cell surface</location>
    </subcellularLocation>
</comment>
<evidence type="ECO:0000256" key="1">
    <source>
        <dbReference type="ARBA" id="ARBA00004241"/>
    </source>
</evidence>
<keyword evidence="3" id="KW-0472">Membrane</keyword>
<dbReference type="NCBIfam" id="TIGR02532">
    <property type="entry name" value="IV_pilin_GFxxxE"/>
    <property type="match status" value="1"/>
</dbReference>
<dbReference type="InterPro" id="IPR045584">
    <property type="entry name" value="Pilin-like"/>
</dbReference>
<dbReference type="PROSITE" id="PS00409">
    <property type="entry name" value="PROKAR_NTER_METHYL"/>
    <property type="match status" value="1"/>
</dbReference>
<keyword evidence="2" id="KW-0178">Competence</keyword>
<dbReference type="AlphaFoldDB" id="A0A1R0Y2C7"/>
<evidence type="ECO:0000313" key="5">
    <source>
        <dbReference type="Proteomes" id="UP000187439"/>
    </source>
</evidence>
<gene>
    <name evidence="4" type="ORF">BSK52_11205</name>
</gene>
<dbReference type="InterPro" id="IPR012902">
    <property type="entry name" value="N_methyl_site"/>
</dbReference>
<reference evidence="4 5" key="1">
    <citation type="submission" date="2016-10" db="EMBL/GenBank/DDBJ databases">
        <title>Paenibacillus species isolates.</title>
        <authorList>
            <person name="Beno S.M."/>
        </authorList>
    </citation>
    <scope>NUCLEOTIDE SEQUENCE [LARGE SCALE GENOMIC DNA]</scope>
    <source>
        <strain evidence="4 5">FSL H7-0710</strain>
    </source>
</reference>
<dbReference type="OrthoDB" id="2456766at2"/>
<evidence type="ECO:0000313" key="4">
    <source>
        <dbReference type="EMBL" id="OMD41456.1"/>
    </source>
</evidence>
<feature type="transmembrane region" description="Helical" evidence="3">
    <location>
        <begin position="23"/>
        <end position="47"/>
    </location>
</feature>
<keyword evidence="3" id="KW-0812">Transmembrane</keyword>
<protein>
    <recommendedName>
        <fullName evidence="6">Prepilin-type N-terminal cleavage/methylation domain-containing protein</fullName>
    </recommendedName>
</protein>
<sequence>MRNYFHRREAKSRMKSGLKQEKGFTLIEVLAAIVILSIVSLVLTSYFTNAMSYSKSNQNKTIMVNLARNALFYVEKQNFNKMRDYFNEPNNNAIEASKCQKSTEDTLKCDAYKALVQDTETLSQVLNPAINGVNYQVEIEYQRDLHKQSDPEKQKMAAYLLPVLVKVSRMDSSSGPQTQSVVEGYITDEKIR</sequence>
<dbReference type="EMBL" id="MPTC01000007">
    <property type="protein sequence ID" value="OMD41456.1"/>
    <property type="molecule type" value="Genomic_DNA"/>
</dbReference>
<keyword evidence="3" id="KW-1133">Transmembrane helix</keyword>
<dbReference type="Gene3D" id="3.30.700.10">
    <property type="entry name" value="Glycoprotein, Type 4 Pilin"/>
    <property type="match status" value="1"/>
</dbReference>
<dbReference type="Pfam" id="PF07963">
    <property type="entry name" value="N_methyl"/>
    <property type="match status" value="1"/>
</dbReference>
<name>A0A1R0Y2C7_9BACL</name>
<evidence type="ECO:0008006" key="6">
    <source>
        <dbReference type="Google" id="ProtNLM"/>
    </source>
</evidence>
<evidence type="ECO:0000256" key="3">
    <source>
        <dbReference type="SAM" id="Phobius"/>
    </source>
</evidence>
<organism evidence="4 5">
    <name type="scientific">Paenibacillus odorifer</name>
    <dbReference type="NCBI Taxonomy" id="189426"/>
    <lineage>
        <taxon>Bacteria</taxon>
        <taxon>Bacillati</taxon>
        <taxon>Bacillota</taxon>
        <taxon>Bacilli</taxon>
        <taxon>Bacillales</taxon>
        <taxon>Paenibacillaceae</taxon>
        <taxon>Paenibacillus</taxon>
    </lineage>
</organism>
<comment type="caution">
    <text evidence="4">The sequence shown here is derived from an EMBL/GenBank/DDBJ whole genome shotgun (WGS) entry which is preliminary data.</text>
</comment>